<name>A0A5K7S8B9_9BACT</name>
<gene>
    <name evidence="1" type="ORF">AQPE_1904</name>
</gene>
<dbReference type="Proteomes" id="UP001193389">
    <property type="component" value="Chromosome"/>
</dbReference>
<evidence type="ECO:0000313" key="2">
    <source>
        <dbReference type="Proteomes" id="UP001193389"/>
    </source>
</evidence>
<keyword evidence="2" id="KW-1185">Reference proteome</keyword>
<sequence>MKYKQQEAWHLKAVGKSLKAYDLLFCVRDTFETYSNYTTFRPIYSSRIMNHAKESSVHRYWFDSASNKIETEIKQDKKPVYRASLTAPDNTYDLLATAYSFRKFDFNKLFVGQKVPYRMLIDRQAADLFFRYLGKENVKTRNGKEYRCHKVSVYLLQGDFFREGEYMKIWFTDDKNHLPVQVETEILVGSVRALLLEPKSMKYPLTSQIK</sequence>
<keyword evidence="1" id="KW-0347">Helicase</keyword>
<protein>
    <submittedName>
        <fullName evidence="1">ATP-dependent exoDNAse alpha subunit - helicase superfamily I member</fullName>
    </submittedName>
</protein>
<dbReference type="EMBL" id="AP018694">
    <property type="protein sequence ID" value="BBE17747.1"/>
    <property type="molecule type" value="Genomic_DNA"/>
</dbReference>
<keyword evidence="1" id="KW-0547">Nucleotide-binding</keyword>
<dbReference type="KEGG" id="anf:AQPE_1904"/>
<accession>A0A5K7S8B9</accession>
<keyword evidence="1" id="KW-0378">Hydrolase</keyword>
<dbReference type="GO" id="GO:0004386">
    <property type="term" value="F:helicase activity"/>
    <property type="evidence" value="ECO:0007669"/>
    <property type="project" value="UniProtKB-KW"/>
</dbReference>
<proteinExistence type="predicted"/>
<dbReference type="InterPro" id="IPR021457">
    <property type="entry name" value="DUF3108"/>
</dbReference>
<dbReference type="Pfam" id="PF11306">
    <property type="entry name" value="DUF3108"/>
    <property type="match status" value="1"/>
</dbReference>
<organism evidence="1 2">
    <name type="scientific">Aquipluma nitroreducens</name>
    <dbReference type="NCBI Taxonomy" id="2010828"/>
    <lineage>
        <taxon>Bacteria</taxon>
        <taxon>Pseudomonadati</taxon>
        <taxon>Bacteroidota</taxon>
        <taxon>Bacteroidia</taxon>
        <taxon>Marinilabiliales</taxon>
        <taxon>Prolixibacteraceae</taxon>
        <taxon>Aquipluma</taxon>
    </lineage>
</organism>
<keyword evidence="1" id="KW-0067">ATP-binding</keyword>
<dbReference type="AlphaFoldDB" id="A0A5K7S8B9"/>
<evidence type="ECO:0000313" key="1">
    <source>
        <dbReference type="EMBL" id="BBE17747.1"/>
    </source>
</evidence>
<reference evidence="1" key="1">
    <citation type="journal article" date="2020" name="Int. J. Syst. Evol. Microbiol.">
        <title>Aquipluma nitroreducens gen. nov. sp. nov., a novel facultatively anaerobic bacterium isolated from a freshwater lake.</title>
        <authorList>
            <person name="Watanabe M."/>
            <person name="Kojima H."/>
            <person name="Fukui M."/>
        </authorList>
    </citation>
    <scope>NUCLEOTIDE SEQUENCE</scope>
    <source>
        <strain evidence="1">MeG22</strain>
    </source>
</reference>